<proteinExistence type="predicted"/>
<dbReference type="InterPro" id="IPR011855">
    <property type="entry name" value="Phgtail_TP901_1"/>
</dbReference>
<protein>
    <submittedName>
        <fullName evidence="1">COG5437 Predicted secreted protein</fullName>
    </submittedName>
</protein>
<accession>A0A6J5NLV9</accession>
<evidence type="ECO:0000313" key="1">
    <source>
        <dbReference type="EMBL" id="CAB4159873.1"/>
    </source>
</evidence>
<name>A0A6J5NLV9_9CAUD</name>
<dbReference type="Pfam" id="PF06199">
    <property type="entry name" value="Phage_tail_2"/>
    <property type="match status" value="1"/>
</dbReference>
<dbReference type="EMBL" id="LR796695">
    <property type="protein sequence ID" value="CAB4159873.1"/>
    <property type="molecule type" value="Genomic_DNA"/>
</dbReference>
<gene>
    <name evidence="1" type="ORF">UFOVP726_64</name>
</gene>
<sequence>MPAYTGRDVLIEFAIGDENATLGSLVFKTLGMMRGKGMNVNWDVVDATGDKSPQFTRQSLVTYKQVEFSGDGVAYTEAVHNQAELKAHIYNPGSGTANQPKAWIRQTAPDGTTVGPFIFSAWESASPFDDVVTWSTSAQSNGAVTFTPA</sequence>
<reference evidence="1" key="1">
    <citation type="submission" date="2020-04" db="EMBL/GenBank/DDBJ databases">
        <authorList>
            <person name="Chiriac C."/>
            <person name="Salcher M."/>
            <person name="Ghai R."/>
            <person name="Kavagutti S V."/>
        </authorList>
    </citation>
    <scope>NUCLEOTIDE SEQUENCE</scope>
</reference>
<organism evidence="1">
    <name type="scientific">uncultured Caudovirales phage</name>
    <dbReference type="NCBI Taxonomy" id="2100421"/>
    <lineage>
        <taxon>Viruses</taxon>
        <taxon>Duplodnaviria</taxon>
        <taxon>Heunggongvirae</taxon>
        <taxon>Uroviricota</taxon>
        <taxon>Caudoviricetes</taxon>
        <taxon>Peduoviridae</taxon>
        <taxon>Maltschvirus</taxon>
        <taxon>Maltschvirus maltsch</taxon>
    </lineage>
</organism>